<name>A0A8G2CP50_ACIRU</name>
<dbReference type="AlphaFoldDB" id="A0A8G2CP50"/>
<keyword evidence="3" id="KW-1185">Reference proteome</keyword>
<proteinExistence type="predicted"/>
<sequence length="237" mass="25969">MALRFPWETEPDPPESVITPARQPLPPPLPKPRGRRPSGPSRSDTPQTATPISIWRYHHLTIKGPSAELEAFATAARGPGIIPWEMNGAAIEEDIFIRAVSHAGGQRSLSVAGCRILARQFRDRIEAREARARDRIGVSRACPFDLQVLVPIPPAILTLGHDHPTALAWLSRHWGISDLPRQVIVRPDAGPGRRQKTGHGVLGYGFFTAETSPRPALTAIAEAWPGLKFQLLPITTD</sequence>
<organism evidence="2 3">
    <name type="scientific">Acidiphilium rubrum</name>
    <dbReference type="NCBI Taxonomy" id="526"/>
    <lineage>
        <taxon>Bacteria</taxon>
        <taxon>Pseudomonadati</taxon>
        <taxon>Pseudomonadota</taxon>
        <taxon>Alphaproteobacteria</taxon>
        <taxon>Acetobacterales</taxon>
        <taxon>Acidocellaceae</taxon>
        <taxon>Acidiphilium</taxon>
    </lineage>
</organism>
<evidence type="ECO:0000313" key="2">
    <source>
        <dbReference type="EMBL" id="SIR55822.1"/>
    </source>
</evidence>
<accession>A0A8G2CP50</accession>
<dbReference type="EMBL" id="FTNE01000054">
    <property type="protein sequence ID" value="SIR55822.1"/>
    <property type="molecule type" value="Genomic_DNA"/>
</dbReference>
<gene>
    <name evidence="2" type="ORF">SAMN05421828_1545</name>
</gene>
<dbReference type="RefSeq" id="WP_029314158.1">
    <property type="nucleotide sequence ID" value="NZ_FTNE01000054.1"/>
</dbReference>
<evidence type="ECO:0000256" key="1">
    <source>
        <dbReference type="SAM" id="MobiDB-lite"/>
    </source>
</evidence>
<protein>
    <submittedName>
        <fullName evidence="2">Uncharacterized protein</fullName>
    </submittedName>
</protein>
<dbReference type="OrthoDB" id="7240222at2"/>
<evidence type="ECO:0000313" key="3">
    <source>
        <dbReference type="Proteomes" id="UP000186308"/>
    </source>
</evidence>
<comment type="caution">
    <text evidence="2">The sequence shown here is derived from an EMBL/GenBank/DDBJ whole genome shotgun (WGS) entry which is preliminary data.</text>
</comment>
<reference evidence="2 3" key="1">
    <citation type="submission" date="2017-01" db="EMBL/GenBank/DDBJ databases">
        <authorList>
            <person name="Varghese N."/>
            <person name="Submissions S."/>
        </authorList>
    </citation>
    <scope>NUCLEOTIDE SEQUENCE [LARGE SCALE GENOMIC DNA]</scope>
    <source>
        <strain evidence="2 3">ATCC 35905</strain>
    </source>
</reference>
<feature type="region of interest" description="Disordered" evidence="1">
    <location>
        <begin position="1"/>
        <end position="50"/>
    </location>
</feature>
<dbReference type="Proteomes" id="UP000186308">
    <property type="component" value="Unassembled WGS sequence"/>
</dbReference>